<evidence type="ECO:0000256" key="1">
    <source>
        <dbReference type="SAM" id="MobiDB-lite"/>
    </source>
</evidence>
<evidence type="ECO:0000313" key="2">
    <source>
        <dbReference type="EMBL" id="MBX57873.1"/>
    </source>
</evidence>
<proteinExistence type="predicted"/>
<dbReference type="EMBL" id="GGEC01077389">
    <property type="protein sequence ID" value="MBX57873.1"/>
    <property type="molecule type" value="Transcribed_RNA"/>
</dbReference>
<organism evidence="2">
    <name type="scientific">Rhizophora mucronata</name>
    <name type="common">Asiatic mangrove</name>
    <dbReference type="NCBI Taxonomy" id="61149"/>
    <lineage>
        <taxon>Eukaryota</taxon>
        <taxon>Viridiplantae</taxon>
        <taxon>Streptophyta</taxon>
        <taxon>Embryophyta</taxon>
        <taxon>Tracheophyta</taxon>
        <taxon>Spermatophyta</taxon>
        <taxon>Magnoliopsida</taxon>
        <taxon>eudicotyledons</taxon>
        <taxon>Gunneridae</taxon>
        <taxon>Pentapetalae</taxon>
        <taxon>rosids</taxon>
        <taxon>fabids</taxon>
        <taxon>Malpighiales</taxon>
        <taxon>Rhizophoraceae</taxon>
        <taxon>Rhizophora</taxon>
    </lineage>
</organism>
<feature type="compositionally biased region" description="Polar residues" evidence="1">
    <location>
        <begin position="39"/>
        <end position="53"/>
    </location>
</feature>
<sequence>MSKVDLRSSLERRIRTVFTGPKSDSFNFRGGELPFSFSPRDTSCASSAEGSSP</sequence>
<accession>A0A2P2PT69</accession>
<protein>
    <submittedName>
        <fullName evidence="2">Uncharacterized protein</fullName>
    </submittedName>
</protein>
<dbReference type="AlphaFoldDB" id="A0A2P2PT69"/>
<feature type="region of interest" description="Disordered" evidence="1">
    <location>
        <begin position="34"/>
        <end position="53"/>
    </location>
</feature>
<name>A0A2P2PT69_RHIMU</name>
<reference evidence="2" key="1">
    <citation type="submission" date="2018-02" db="EMBL/GenBank/DDBJ databases">
        <title>Rhizophora mucronata_Transcriptome.</title>
        <authorList>
            <person name="Meera S.P."/>
            <person name="Sreeshan A."/>
            <person name="Augustine A."/>
        </authorList>
    </citation>
    <scope>NUCLEOTIDE SEQUENCE</scope>
    <source>
        <tissue evidence="2">Leaf</tissue>
    </source>
</reference>